<reference evidence="1" key="1">
    <citation type="submission" date="2021-06" db="EMBL/GenBank/DDBJ databases">
        <authorList>
            <person name="Kallberg Y."/>
            <person name="Tangrot J."/>
            <person name="Rosling A."/>
        </authorList>
    </citation>
    <scope>NUCLEOTIDE SEQUENCE</scope>
    <source>
        <strain evidence="1">CL356</strain>
    </source>
</reference>
<keyword evidence="2" id="KW-1185">Reference proteome</keyword>
<accession>A0ACA9P8T5</accession>
<evidence type="ECO:0000313" key="1">
    <source>
        <dbReference type="EMBL" id="CAG8694323.1"/>
    </source>
</evidence>
<comment type="caution">
    <text evidence="1">The sequence shown here is derived from an EMBL/GenBank/DDBJ whole genome shotgun (WGS) entry which is preliminary data.</text>
</comment>
<feature type="non-terminal residue" evidence="1">
    <location>
        <position position="1"/>
    </location>
</feature>
<gene>
    <name evidence="1" type="ORF">ACOLOM_LOCUS9969</name>
</gene>
<dbReference type="EMBL" id="CAJVPT010030411">
    <property type="protein sequence ID" value="CAG8694323.1"/>
    <property type="molecule type" value="Genomic_DNA"/>
</dbReference>
<sequence>PTWSFTVRNSPSITEHSVTSSKGSVSISPDPLWDMIIFLTSALLFSSALVARFVRITAAPATSSNKKFFITPDLRRVSSGEEMMIFLYLRVKDDPPPTPRLLVELAELPAVIPKDCDAIRGEDGTVELSFDKWSGRNISFTSTISSLSPKTFKMVLSSVLGFPRIGANREVKKAVEAYWGGKISADDLQRTAAETRKTNWTTIKDQGVDIIPSGEFTLYDHVLDHSTAFNAIPPRYQGLDLSDLDVFFAMGRGRQADGVDVPAAEMKKWFDSNYHYVVPELSDNTEFKLNYNKALNEYKEAKACGITTRPVVLGPLAFLILGKAGRDASPDFKPISLLPKLLPIYKKLLSELKAEGVEWVQLDEPNLVMDVAE</sequence>
<name>A0ACA9P8T5_9GLOM</name>
<dbReference type="Proteomes" id="UP000789525">
    <property type="component" value="Unassembled WGS sequence"/>
</dbReference>
<organism evidence="1 2">
    <name type="scientific">Acaulospora colombiana</name>
    <dbReference type="NCBI Taxonomy" id="27376"/>
    <lineage>
        <taxon>Eukaryota</taxon>
        <taxon>Fungi</taxon>
        <taxon>Fungi incertae sedis</taxon>
        <taxon>Mucoromycota</taxon>
        <taxon>Glomeromycotina</taxon>
        <taxon>Glomeromycetes</taxon>
        <taxon>Diversisporales</taxon>
        <taxon>Acaulosporaceae</taxon>
        <taxon>Acaulospora</taxon>
    </lineage>
</organism>
<proteinExistence type="predicted"/>
<evidence type="ECO:0000313" key="2">
    <source>
        <dbReference type="Proteomes" id="UP000789525"/>
    </source>
</evidence>
<protein>
    <submittedName>
        <fullName evidence="1">11236_t:CDS:1</fullName>
    </submittedName>
</protein>
<feature type="non-terminal residue" evidence="1">
    <location>
        <position position="373"/>
    </location>
</feature>